<evidence type="ECO:0000256" key="2">
    <source>
        <dbReference type="ARBA" id="ARBA00022741"/>
    </source>
</evidence>
<keyword evidence="3" id="KW-0067">ATP-binding</keyword>
<keyword evidence="2" id="KW-0547">Nucleotide-binding</keyword>
<evidence type="ECO:0000313" key="5">
    <source>
        <dbReference type="EMBL" id="OGL87826.1"/>
    </source>
</evidence>
<dbReference type="EMBL" id="MGER01000053">
    <property type="protein sequence ID" value="OGL87826.1"/>
    <property type="molecule type" value="Genomic_DNA"/>
</dbReference>
<dbReference type="GO" id="GO:0016887">
    <property type="term" value="F:ATP hydrolysis activity"/>
    <property type="evidence" value="ECO:0007669"/>
    <property type="project" value="InterPro"/>
</dbReference>
<dbReference type="Pfam" id="PF00005">
    <property type="entry name" value="ABC_tran"/>
    <property type="match status" value="1"/>
</dbReference>
<dbReference type="CDD" id="cd03219">
    <property type="entry name" value="ABC_Mj1267_LivG_branched"/>
    <property type="match status" value="1"/>
</dbReference>
<dbReference type="PANTHER" id="PTHR45772">
    <property type="entry name" value="CONSERVED COMPONENT OF ABC TRANSPORTER FOR NATURAL AMINO ACIDS-RELATED"/>
    <property type="match status" value="1"/>
</dbReference>
<organism evidence="5 6">
    <name type="scientific">Candidatus Uhrbacteria bacterium RIFCSPLOWO2_02_FULL_49_11</name>
    <dbReference type="NCBI Taxonomy" id="1802409"/>
    <lineage>
        <taxon>Bacteria</taxon>
        <taxon>Candidatus Uhriibacteriota</taxon>
    </lineage>
</organism>
<dbReference type="Gene3D" id="3.40.50.300">
    <property type="entry name" value="P-loop containing nucleotide triphosphate hydrolases"/>
    <property type="match status" value="1"/>
</dbReference>
<dbReference type="SMART" id="SM00382">
    <property type="entry name" value="AAA"/>
    <property type="match status" value="1"/>
</dbReference>
<gene>
    <name evidence="5" type="ORF">A3I42_00410</name>
</gene>
<accession>A0A1F7VBE0</accession>
<evidence type="ECO:0000256" key="1">
    <source>
        <dbReference type="ARBA" id="ARBA00022448"/>
    </source>
</evidence>
<reference evidence="5 6" key="1">
    <citation type="journal article" date="2016" name="Nat. Commun.">
        <title>Thousands of microbial genomes shed light on interconnected biogeochemical processes in an aquifer system.</title>
        <authorList>
            <person name="Anantharaman K."/>
            <person name="Brown C.T."/>
            <person name="Hug L.A."/>
            <person name="Sharon I."/>
            <person name="Castelle C.J."/>
            <person name="Probst A.J."/>
            <person name="Thomas B.C."/>
            <person name="Singh A."/>
            <person name="Wilkins M.J."/>
            <person name="Karaoz U."/>
            <person name="Brodie E.L."/>
            <person name="Williams K.H."/>
            <person name="Hubbard S.S."/>
            <person name="Banfield J.F."/>
        </authorList>
    </citation>
    <scope>NUCLEOTIDE SEQUENCE [LARGE SCALE GENOMIC DNA]</scope>
</reference>
<dbReference type="GO" id="GO:0005524">
    <property type="term" value="F:ATP binding"/>
    <property type="evidence" value="ECO:0007669"/>
    <property type="project" value="UniProtKB-KW"/>
</dbReference>
<sequence length="249" mass="27317">MPEVLLKIKDLKKSFGGVRAVDRCSFHVEKGRMTALIGPNGAGKTTVFNLISGFIKSEGGNIEFRGERIDRLAAHQRARRGIARTFQQVRLFQNLSLAANIQLAAETEDYSFWKSVILGTGHEGKERTKEALDAVGLESAPETLSSALSFGQQKLLETARALAFPHQLLMLDEPVAGVAPHLRERIAALLRTLKAAGETILAIEHDMDFVMRTADHVIVMDEGRVIAEGAPADIQRHPDVLDAYLGEQL</sequence>
<dbReference type="AlphaFoldDB" id="A0A1F7VBE0"/>
<evidence type="ECO:0000256" key="3">
    <source>
        <dbReference type="ARBA" id="ARBA00022840"/>
    </source>
</evidence>
<proteinExistence type="predicted"/>
<name>A0A1F7VBE0_9BACT</name>
<dbReference type="Pfam" id="PF12399">
    <property type="entry name" value="BCA_ABC_TP_C"/>
    <property type="match status" value="1"/>
</dbReference>
<dbReference type="SUPFAM" id="SSF52540">
    <property type="entry name" value="P-loop containing nucleoside triphosphate hydrolases"/>
    <property type="match status" value="1"/>
</dbReference>
<dbReference type="Proteomes" id="UP000178264">
    <property type="component" value="Unassembled WGS sequence"/>
</dbReference>
<dbReference type="InterPro" id="IPR051120">
    <property type="entry name" value="ABC_AA/LPS_Transport"/>
</dbReference>
<feature type="domain" description="ABC transporter" evidence="4">
    <location>
        <begin position="6"/>
        <end position="247"/>
    </location>
</feature>
<dbReference type="InterPro" id="IPR027417">
    <property type="entry name" value="P-loop_NTPase"/>
</dbReference>
<evidence type="ECO:0000313" key="6">
    <source>
        <dbReference type="Proteomes" id="UP000178264"/>
    </source>
</evidence>
<comment type="caution">
    <text evidence="5">The sequence shown here is derived from an EMBL/GenBank/DDBJ whole genome shotgun (WGS) entry which is preliminary data.</text>
</comment>
<protein>
    <recommendedName>
        <fullName evidence="4">ABC transporter domain-containing protein</fullName>
    </recommendedName>
</protein>
<dbReference type="FunFam" id="3.40.50.300:FF:000421">
    <property type="entry name" value="Branched-chain amino acid ABC transporter ATP-binding protein"/>
    <property type="match status" value="1"/>
</dbReference>
<dbReference type="GO" id="GO:0005886">
    <property type="term" value="C:plasma membrane"/>
    <property type="evidence" value="ECO:0007669"/>
    <property type="project" value="TreeGrafter"/>
</dbReference>
<dbReference type="PROSITE" id="PS50893">
    <property type="entry name" value="ABC_TRANSPORTER_2"/>
    <property type="match status" value="1"/>
</dbReference>
<dbReference type="InterPro" id="IPR003439">
    <property type="entry name" value="ABC_transporter-like_ATP-bd"/>
</dbReference>
<dbReference type="InterPro" id="IPR032823">
    <property type="entry name" value="BCA_ABC_TP_C"/>
</dbReference>
<dbReference type="PANTHER" id="PTHR45772:SF9">
    <property type="entry name" value="CONSERVED COMPONENT OF ABC TRANSPORTER FOR NATURAL AMINO ACIDS"/>
    <property type="match status" value="1"/>
</dbReference>
<keyword evidence="1" id="KW-0813">Transport</keyword>
<dbReference type="InterPro" id="IPR003593">
    <property type="entry name" value="AAA+_ATPase"/>
</dbReference>
<evidence type="ECO:0000259" key="4">
    <source>
        <dbReference type="PROSITE" id="PS50893"/>
    </source>
</evidence>